<dbReference type="PANTHER" id="PTHR36512:SF3">
    <property type="entry name" value="BLR5678 PROTEIN"/>
    <property type="match status" value="1"/>
</dbReference>
<dbReference type="EMBL" id="JAUSUK010000002">
    <property type="protein sequence ID" value="MDQ0326839.1"/>
    <property type="molecule type" value="Genomic_DNA"/>
</dbReference>
<name>A0ABU0C8M9_9BRAD</name>
<comment type="caution">
    <text evidence="2">The sequence shown here is derived from an EMBL/GenBank/DDBJ whole genome shotgun (WGS) entry which is preliminary data.</text>
</comment>
<evidence type="ECO:0000313" key="3">
    <source>
        <dbReference type="Proteomes" id="UP001230253"/>
    </source>
</evidence>
<accession>A0ABU0C8M9</accession>
<proteinExistence type="inferred from homology"/>
<evidence type="ECO:0000313" key="2">
    <source>
        <dbReference type="EMBL" id="MDQ0326839.1"/>
    </source>
</evidence>
<dbReference type="PANTHER" id="PTHR36512">
    <property type="entry name" value="D-AMINOPEPTIDASE"/>
    <property type="match status" value="1"/>
</dbReference>
<keyword evidence="3" id="KW-1185">Reference proteome</keyword>
<reference evidence="2 3" key="1">
    <citation type="submission" date="2023-07" db="EMBL/GenBank/DDBJ databases">
        <title>Genomic Encyclopedia of Type Strains, Phase IV (KMG-IV): sequencing the most valuable type-strain genomes for metagenomic binning, comparative biology and taxonomic classification.</title>
        <authorList>
            <person name="Goeker M."/>
        </authorList>
    </citation>
    <scope>NUCLEOTIDE SEQUENCE [LARGE SCALE GENOMIC DNA]</scope>
    <source>
        <strain evidence="2 3">DSM 11549</strain>
    </source>
</reference>
<organism evidence="2 3">
    <name type="scientific">Rhodopseudomonas julia</name>
    <dbReference type="NCBI Taxonomy" id="200617"/>
    <lineage>
        <taxon>Bacteria</taxon>
        <taxon>Pseudomonadati</taxon>
        <taxon>Pseudomonadota</taxon>
        <taxon>Alphaproteobacteria</taxon>
        <taxon>Hyphomicrobiales</taxon>
        <taxon>Nitrobacteraceae</taxon>
        <taxon>Rhodopseudomonas</taxon>
    </lineage>
</organism>
<dbReference type="Gene3D" id="3.60.70.12">
    <property type="entry name" value="L-amino peptidase D-ALA esterase/amidase"/>
    <property type="match status" value="1"/>
</dbReference>
<dbReference type="CDD" id="cd02252">
    <property type="entry name" value="nylC_like"/>
    <property type="match status" value="1"/>
</dbReference>
<evidence type="ECO:0000256" key="1">
    <source>
        <dbReference type="ARBA" id="ARBA00007068"/>
    </source>
</evidence>
<dbReference type="InterPro" id="IPR016117">
    <property type="entry name" value="ArgJ-like_dom_sf"/>
</dbReference>
<dbReference type="Pfam" id="PF03576">
    <property type="entry name" value="Peptidase_S58"/>
    <property type="match status" value="1"/>
</dbReference>
<dbReference type="InterPro" id="IPR005321">
    <property type="entry name" value="Peptidase_S58_DmpA"/>
</dbReference>
<sequence>MNRYPVPFSGMPAGLRIGHASDETLKSGVTVLLPDEPAVMSAHIGGGAPGTRELGLAEPEASVSEVDAIVLSGGSAFGLAAADGAMSFLAENGRGFEVAGLRVPIVPTAILFDLANGGDKSFLPARERAAAANPYPDLAYRACSAAQASTPAGAVEVGTLGAGTGATTANLKGGFGHAGEQLSSGATIAAFVAVNAVGAVTFGDGPHFRAAPFEVDHEFGGLGFPATATPETAARITKFDQVPAANTTIAVIATDQPLTKAQAKRLAIVAHDGFALSIYPAHTPFDGDTVFALSTGKAETDPNMEPLSMMLELCAAAPAVLARAVARAVYWATETESDRLPNWKGRFGNAG</sequence>
<dbReference type="Proteomes" id="UP001230253">
    <property type="component" value="Unassembled WGS sequence"/>
</dbReference>
<comment type="similarity">
    <text evidence="1">Belongs to the peptidase S58 family.</text>
</comment>
<protein>
    <submittedName>
        <fullName evidence="2">L-aminopeptidase/D-esterase-like protein</fullName>
    </submittedName>
</protein>
<dbReference type="SUPFAM" id="SSF56266">
    <property type="entry name" value="DmpA/ArgJ-like"/>
    <property type="match status" value="1"/>
</dbReference>
<dbReference type="RefSeq" id="WP_307154962.1">
    <property type="nucleotide sequence ID" value="NZ_JAUSUK010000002.1"/>
</dbReference>
<gene>
    <name evidence="2" type="ORF">J2R99_002708</name>
</gene>